<evidence type="ECO:0008006" key="5">
    <source>
        <dbReference type="Google" id="ProtNLM"/>
    </source>
</evidence>
<evidence type="ECO:0000256" key="3">
    <source>
        <dbReference type="ARBA" id="ARBA00023274"/>
    </source>
</evidence>
<dbReference type="CDD" id="cd05797">
    <property type="entry name" value="Ribosomal_L10"/>
    <property type="match status" value="1"/>
</dbReference>
<organism evidence="4">
    <name type="scientific">marine metagenome</name>
    <dbReference type="NCBI Taxonomy" id="408172"/>
    <lineage>
        <taxon>unclassified sequences</taxon>
        <taxon>metagenomes</taxon>
        <taxon>ecological metagenomes</taxon>
    </lineage>
</organism>
<protein>
    <recommendedName>
        <fullName evidence="5">50S ribosomal protein L10</fullName>
    </recommendedName>
</protein>
<dbReference type="GO" id="GO:0005840">
    <property type="term" value="C:ribosome"/>
    <property type="evidence" value="ECO:0007669"/>
    <property type="project" value="UniProtKB-KW"/>
</dbReference>
<dbReference type="InterPro" id="IPR001790">
    <property type="entry name" value="Ribosomal_uL10"/>
</dbReference>
<comment type="similarity">
    <text evidence="1">Belongs to the universal ribosomal protein uL10 family.</text>
</comment>
<accession>A0A381W709</accession>
<dbReference type="PANTHER" id="PTHR11560">
    <property type="entry name" value="39S RIBOSOMAL PROTEIN L10, MITOCHONDRIAL"/>
    <property type="match status" value="1"/>
</dbReference>
<dbReference type="InterPro" id="IPR022973">
    <property type="entry name" value="Ribosomal_uL10_bac"/>
</dbReference>
<name>A0A381W709_9ZZZZ</name>
<sequence>MTEKLSKAKAVYFTEYLGLNVGELTNLRSHFFKAGVEYYVAKNSLLKLAIDNNKLNVSDEIFDGSTAIALSYEESIAPAKVIKKFTKDHDLPVVKGILFEGNYLPKEKFQLLADLPSRDELLAKFAMLLISPLQKLVSTLGGSMSQLIGLLNSLKDEKS</sequence>
<dbReference type="Gene3D" id="6.10.250.290">
    <property type="match status" value="1"/>
</dbReference>
<dbReference type="EMBL" id="UINC01010764">
    <property type="protein sequence ID" value="SVA47768.1"/>
    <property type="molecule type" value="Genomic_DNA"/>
</dbReference>
<dbReference type="NCBIfam" id="NF000955">
    <property type="entry name" value="PRK00099.1-1"/>
    <property type="match status" value="1"/>
</dbReference>
<keyword evidence="3" id="KW-0687">Ribonucleoprotein</keyword>
<dbReference type="InterPro" id="IPR043141">
    <property type="entry name" value="Ribosomal_uL10-like_sf"/>
</dbReference>
<evidence type="ECO:0000313" key="4">
    <source>
        <dbReference type="EMBL" id="SVA47768.1"/>
    </source>
</evidence>
<dbReference type="SUPFAM" id="SSF160369">
    <property type="entry name" value="Ribosomal protein L10-like"/>
    <property type="match status" value="1"/>
</dbReference>
<dbReference type="Gene3D" id="3.30.70.1730">
    <property type="match status" value="1"/>
</dbReference>
<dbReference type="InterPro" id="IPR047865">
    <property type="entry name" value="Ribosomal_uL10_bac_type"/>
</dbReference>
<evidence type="ECO:0000256" key="1">
    <source>
        <dbReference type="ARBA" id="ARBA00008889"/>
    </source>
</evidence>
<reference evidence="4" key="1">
    <citation type="submission" date="2018-05" db="EMBL/GenBank/DDBJ databases">
        <authorList>
            <person name="Lanie J.A."/>
            <person name="Ng W.-L."/>
            <person name="Kazmierczak K.M."/>
            <person name="Andrzejewski T.M."/>
            <person name="Davidsen T.M."/>
            <person name="Wayne K.J."/>
            <person name="Tettelin H."/>
            <person name="Glass J.I."/>
            <person name="Rusch D."/>
            <person name="Podicherti R."/>
            <person name="Tsui H.-C.T."/>
            <person name="Winkler M.E."/>
        </authorList>
    </citation>
    <scope>NUCLEOTIDE SEQUENCE</scope>
</reference>
<gene>
    <name evidence="4" type="ORF">METZ01_LOCUS100622</name>
</gene>
<keyword evidence="2" id="KW-0689">Ribosomal protein</keyword>
<dbReference type="AlphaFoldDB" id="A0A381W709"/>
<dbReference type="Pfam" id="PF00466">
    <property type="entry name" value="Ribosomal_L10"/>
    <property type="match status" value="1"/>
</dbReference>
<proteinExistence type="inferred from homology"/>
<evidence type="ECO:0000256" key="2">
    <source>
        <dbReference type="ARBA" id="ARBA00022980"/>
    </source>
</evidence>
<dbReference type="HAMAP" id="MF_00362">
    <property type="entry name" value="Ribosomal_uL10"/>
    <property type="match status" value="1"/>
</dbReference>
<dbReference type="GO" id="GO:1990904">
    <property type="term" value="C:ribonucleoprotein complex"/>
    <property type="evidence" value="ECO:0007669"/>
    <property type="project" value="UniProtKB-KW"/>
</dbReference>